<accession>A0A6M2DBZ3</accession>
<organism evidence="1">
    <name type="scientific">Rhipicephalus microplus</name>
    <name type="common">Cattle tick</name>
    <name type="synonym">Boophilus microplus</name>
    <dbReference type="NCBI Taxonomy" id="6941"/>
    <lineage>
        <taxon>Eukaryota</taxon>
        <taxon>Metazoa</taxon>
        <taxon>Ecdysozoa</taxon>
        <taxon>Arthropoda</taxon>
        <taxon>Chelicerata</taxon>
        <taxon>Arachnida</taxon>
        <taxon>Acari</taxon>
        <taxon>Parasitiformes</taxon>
        <taxon>Ixodida</taxon>
        <taxon>Ixodoidea</taxon>
        <taxon>Ixodidae</taxon>
        <taxon>Rhipicephalinae</taxon>
        <taxon>Rhipicephalus</taxon>
        <taxon>Boophilus</taxon>
    </lineage>
</organism>
<sequence>MSLFFAMMVRKAFANNSFLLSRESGAKIKFTLGRSRGNSLWVHSISRGLCSYGNEHPGACVTLSVLRR</sequence>
<reference evidence="1" key="1">
    <citation type="submission" date="2019-09" db="EMBL/GenBank/DDBJ databases">
        <title>Organ-specific transcriptomic study of the physiology of the cattle tick, Rhipicephalus microplus.</title>
        <authorList>
            <person name="Tirloni L."/>
            <person name="Braz G."/>
            <person name="Gandara A.C.P."/>
            <person name="Sabadin G.A."/>
            <person name="da Silva R.M."/>
            <person name="Guizzo M.G."/>
            <person name="Machado J.A."/>
            <person name="Costa E.P."/>
            <person name="Gomes H.F."/>
            <person name="Moraes J."/>
            <person name="Mota M.B.S."/>
            <person name="Mesquita R.D."/>
            <person name="Alvarenga P.H."/>
            <person name="Alves F."/>
            <person name="Seixas A."/>
            <person name="da Fonseca R.N."/>
            <person name="Fogaca A."/>
            <person name="Logullo C."/>
            <person name="Tanaka A."/>
            <person name="Daffre S."/>
            <person name="Termignoni C."/>
            <person name="Vaz I.S.Jr."/>
            <person name="Oliveira P.L."/>
            <person name="Ribeiro J.M."/>
        </authorList>
    </citation>
    <scope>NUCLEOTIDE SEQUENCE</scope>
    <source>
        <strain evidence="1">Porto Alegre</strain>
    </source>
</reference>
<evidence type="ECO:0000313" key="1">
    <source>
        <dbReference type="EMBL" id="NOV43636.1"/>
    </source>
</evidence>
<name>A0A6M2DBZ3_RHIMP</name>
<dbReference type="AlphaFoldDB" id="A0A6M2DBZ3"/>
<dbReference type="EMBL" id="GHWJ01010899">
    <property type="protein sequence ID" value="NOV43636.1"/>
    <property type="molecule type" value="Transcribed_RNA"/>
</dbReference>
<protein>
    <submittedName>
        <fullName evidence="1">Putative secreted protein ovary overexpressed</fullName>
    </submittedName>
</protein>
<proteinExistence type="predicted"/>